<dbReference type="GO" id="GO:0005509">
    <property type="term" value="F:calcium ion binding"/>
    <property type="evidence" value="ECO:0007669"/>
    <property type="project" value="InterPro"/>
</dbReference>
<evidence type="ECO:0000256" key="7">
    <source>
        <dbReference type="ARBA" id="ARBA00023157"/>
    </source>
</evidence>
<feature type="active site" description="Proton donor" evidence="10">
    <location>
        <position position="422"/>
    </location>
</feature>
<comment type="catalytic activity">
    <reaction evidence="9">
        <text>N(4)-(alpha-D-Man-(1-&gt;2)-alpha-D-Man-(1-&gt;2)-alpha-D-Man-(1-&gt;3)-[alpha-D-Man-(1-&gt;2)-alpha-D-Man-(1-&gt;3)-[alpha-D-Man-(1-&gt;2)-alpha-D-Man-(1-&gt;6)]-alpha-D-Man-(1-&gt;6)]-beta-D-Man-(1-&gt;4)-beta-D-GlcNAc-(1-&gt;4)-beta-D-GlcNAc)-L-asparaginyl-[protein] (N-glucan mannose isomer 9A1,2,3B1,2,3) + 4 H2O = N(4)-(alpha-D-Man-(1-&gt;3)-[alpha-D-Man-(1-&gt;3)-[alpha-D-Man-(1-&gt;6)]-alpha-D-Man-(1-&gt;6)]-beta-D-Man-(1-&gt;4)-beta-D-GlcNAc-(1-&gt;4)-beta-D-GlcNAc)-L-asparaginyl-[protein] (N-glucan mannose isomer 5A1,2) + 4 beta-D-mannose</text>
        <dbReference type="Rhea" id="RHEA:56008"/>
        <dbReference type="Rhea" id="RHEA-COMP:14356"/>
        <dbReference type="Rhea" id="RHEA-COMP:14367"/>
        <dbReference type="ChEBI" id="CHEBI:15377"/>
        <dbReference type="ChEBI" id="CHEBI:28563"/>
        <dbReference type="ChEBI" id="CHEBI:59087"/>
        <dbReference type="ChEBI" id="CHEBI:139493"/>
        <dbReference type="EC" id="3.2.1.113"/>
    </reaction>
</comment>
<dbReference type="HOGENOM" id="CLU_003818_3_0_1"/>
<gene>
    <name evidence="15" type="ORF">M407DRAFT_226616</name>
</gene>
<dbReference type="PRINTS" id="PR00747">
    <property type="entry name" value="GLYHDRLASE47"/>
</dbReference>
<evidence type="ECO:0000256" key="14">
    <source>
        <dbReference type="SAM" id="Phobius"/>
    </source>
</evidence>
<evidence type="ECO:0000256" key="3">
    <source>
        <dbReference type="ARBA" id="ARBA00007658"/>
    </source>
</evidence>
<comment type="similarity">
    <text evidence="3 13">Belongs to the glycosyl hydrolase 47 family.</text>
</comment>
<keyword evidence="14" id="KW-0472">Membrane</keyword>
<feature type="transmembrane region" description="Helical" evidence="14">
    <location>
        <begin position="12"/>
        <end position="29"/>
    </location>
</feature>
<dbReference type="Proteomes" id="UP000054248">
    <property type="component" value="Unassembled WGS sequence"/>
</dbReference>
<dbReference type="GO" id="GO:0036503">
    <property type="term" value="P:ERAD pathway"/>
    <property type="evidence" value="ECO:0007669"/>
    <property type="project" value="UniProtKB-ARBA"/>
</dbReference>
<sequence>MAPVRGLKSYVKLAFGLFCGYIVWGWLFGSSDDDISRPKTIGRYDRAFGSRKPTFTRDEKRREAIVDAFKHAWRAYERDAFGDDEYHPITNKGSNFTGNIGGAGIGYMIIDALDTMMIMKQNGDKELGEMYQRAHNWIEHTLDFSLGGQVNTFETTIRLLGGLLAAYHLADRRHAPTYLSHAVDLADRLLPSFETPSGLPLTDSNLHTRQGRGDMPNGGLASTAEVTTLQLEFKYLSHLTGNPIYWTTVAKVDSYGECTALNSSNAHSPGHENNGRFRSSDVRLGSRGDSYYEYLLKQYIQTNFTEPPYREMYEDAMNSIHELLFKRTPIQNLLYTAELEPNSYTRSTEFDMRTWHVSPKQDHLVCFLGGSLMLGATEAWASVPPVLYNLPRANARRDWDNGKALIETCMETHNTATGLSPEIAVFYDKEKRAEVKESGREWYIKGGNSEHPLLDARYILRPETVESLFIAFRLSGDPIYRMYGWRIFQAIEKHCKIPESQGGGYVSIRNVDRVEGEKGWVDNMETFFLAETLKYLYLLFSESDVIPLRKYVFNTEAHPLPVFTPTKALLESVIIPRREK</sequence>
<dbReference type="AlphaFoldDB" id="A0A0C3M7S7"/>
<keyword evidence="4 11" id="KW-0479">Metal-binding</keyword>
<protein>
    <recommendedName>
        <fullName evidence="13">alpha-1,2-Mannosidase</fullName>
        <ecNumber evidence="13">3.2.1.-</ecNumber>
    </recommendedName>
</protein>
<evidence type="ECO:0000256" key="13">
    <source>
        <dbReference type="RuleBase" id="RU361193"/>
    </source>
</evidence>
<dbReference type="PANTHER" id="PTHR11742:SF55">
    <property type="entry name" value="ENDOPLASMIC RETICULUM MANNOSYL-OLIGOSACCHARIDE 1,2-ALPHA-MANNOSIDASE"/>
    <property type="match status" value="1"/>
</dbReference>
<evidence type="ECO:0000256" key="5">
    <source>
        <dbReference type="ARBA" id="ARBA00022801"/>
    </source>
</evidence>
<feature type="active site" description="Proton donor" evidence="10">
    <location>
        <position position="154"/>
    </location>
</feature>
<evidence type="ECO:0000313" key="15">
    <source>
        <dbReference type="EMBL" id="KIO29737.1"/>
    </source>
</evidence>
<dbReference type="SUPFAM" id="SSF48225">
    <property type="entry name" value="Seven-hairpin glycosidases"/>
    <property type="match status" value="1"/>
</dbReference>
<proteinExistence type="inferred from homology"/>
<evidence type="ECO:0000256" key="12">
    <source>
        <dbReference type="PIRSR" id="PIRSR601382-3"/>
    </source>
</evidence>
<dbReference type="InterPro" id="IPR001382">
    <property type="entry name" value="Glyco_hydro_47"/>
</dbReference>
<evidence type="ECO:0000256" key="6">
    <source>
        <dbReference type="ARBA" id="ARBA00022837"/>
    </source>
</evidence>
<organism evidence="15 16">
    <name type="scientific">Tulasnella calospora MUT 4182</name>
    <dbReference type="NCBI Taxonomy" id="1051891"/>
    <lineage>
        <taxon>Eukaryota</taxon>
        <taxon>Fungi</taxon>
        <taxon>Dikarya</taxon>
        <taxon>Basidiomycota</taxon>
        <taxon>Agaricomycotina</taxon>
        <taxon>Agaricomycetes</taxon>
        <taxon>Cantharellales</taxon>
        <taxon>Tulasnellaceae</taxon>
        <taxon>Tulasnella</taxon>
    </lineage>
</organism>
<feature type="active site" evidence="10">
    <location>
        <position position="289"/>
    </location>
</feature>
<feature type="active site" evidence="10">
    <location>
        <position position="463"/>
    </location>
</feature>
<feature type="binding site" evidence="11">
    <location>
        <position position="555"/>
    </location>
    <ligand>
        <name>Ca(2+)</name>
        <dbReference type="ChEBI" id="CHEBI:29108"/>
    </ligand>
</feature>
<dbReference type="InterPro" id="IPR036026">
    <property type="entry name" value="Seven-hairpin_glycosidases"/>
</dbReference>
<dbReference type="Pfam" id="PF01532">
    <property type="entry name" value="Glyco_hydro_47"/>
    <property type="match status" value="1"/>
</dbReference>
<accession>A0A0C3M7S7</accession>
<dbReference type="GO" id="GO:0004571">
    <property type="term" value="F:mannosyl-oligosaccharide 1,2-alpha-mannosidase activity"/>
    <property type="evidence" value="ECO:0007669"/>
    <property type="project" value="UniProtKB-EC"/>
</dbReference>
<comment type="pathway">
    <text evidence="2">Protein modification; protein glycosylation.</text>
</comment>
<keyword evidence="14" id="KW-0812">Transmembrane</keyword>
<keyword evidence="13" id="KW-0326">Glycosidase</keyword>
<feature type="disulfide bond" evidence="12">
    <location>
        <begin position="366"/>
        <end position="409"/>
    </location>
</feature>
<dbReference type="EMBL" id="KN822979">
    <property type="protein sequence ID" value="KIO29737.1"/>
    <property type="molecule type" value="Genomic_DNA"/>
</dbReference>
<dbReference type="InterPro" id="IPR012341">
    <property type="entry name" value="6hp_glycosidase-like_sf"/>
</dbReference>
<dbReference type="GO" id="GO:0016020">
    <property type="term" value="C:membrane"/>
    <property type="evidence" value="ECO:0007669"/>
    <property type="project" value="InterPro"/>
</dbReference>
<dbReference type="PANTHER" id="PTHR11742">
    <property type="entry name" value="MANNOSYL-OLIGOSACCHARIDE ALPHA-1,2-MANNOSIDASE-RELATED"/>
    <property type="match status" value="1"/>
</dbReference>
<name>A0A0C3M7S7_9AGAM</name>
<evidence type="ECO:0000256" key="2">
    <source>
        <dbReference type="ARBA" id="ARBA00004922"/>
    </source>
</evidence>
<dbReference type="STRING" id="1051891.A0A0C3M7S7"/>
<evidence type="ECO:0000256" key="8">
    <source>
        <dbReference type="ARBA" id="ARBA00047669"/>
    </source>
</evidence>
<keyword evidence="16" id="KW-1185">Reference proteome</keyword>
<evidence type="ECO:0000256" key="1">
    <source>
        <dbReference type="ARBA" id="ARBA00001913"/>
    </source>
</evidence>
<comment type="cofactor">
    <cofactor evidence="1 11">
        <name>Ca(2+)</name>
        <dbReference type="ChEBI" id="CHEBI:29108"/>
    </cofactor>
</comment>
<keyword evidence="7 12" id="KW-1015">Disulfide bond</keyword>
<evidence type="ECO:0000256" key="10">
    <source>
        <dbReference type="PIRSR" id="PIRSR601382-1"/>
    </source>
</evidence>
<dbReference type="Gene3D" id="1.50.10.10">
    <property type="match status" value="1"/>
</dbReference>
<comment type="catalytic activity">
    <reaction evidence="8">
        <text>N(4)-(alpha-D-Man-(1-&gt;2)-alpha-D-Man-(1-&gt;2)-alpha-D-Man-(1-&gt;3)-[alpha-D-Man-(1-&gt;3)-[alpha-D-Man-(1-&gt;2)-alpha-D-Man-(1-&gt;6)]-alpha-D-Man-(1-&gt;6)]-beta-D-Man-(1-&gt;4)-beta-D-GlcNAc-(1-&gt;4)-beta-D-GlcNAc)-L-asparaginyl-[protein] (N-glucan mannose isomer 8A1,2,3B1,3) + 3 H2O = N(4)-(alpha-D-Man-(1-&gt;3)-[alpha-D-Man-(1-&gt;3)-[alpha-D-Man-(1-&gt;6)]-alpha-D-Man-(1-&gt;6)]-beta-D-Man-(1-&gt;4)-beta-D-GlcNAc-(1-&gt;4)-beta-D-GlcNAc)-L-asparaginyl-[protein] (N-glucan mannose isomer 5A1,2) + 3 beta-D-mannose</text>
        <dbReference type="Rhea" id="RHEA:56028"/>
        <dbReference type="Rhea" id="RHEA-COMP:14358"/>
        <dbReference type="Rhea" id="RHEA-COMP:14367"/>
        <dbReference type="ChEBI" id="CHEBI:15377"/>
        <dbReference type="ChEBI" id="CHEBI:28563"/>
        <dbReference type="ChEBI" id="CHEBI:59087"/>
        <dbReference type="ChEBI" id="CHEBI:60628"/>
        <dbReference type="EC" id="3.2.1.113"/>
    </reaction>
</comment>
<reference evidence="15 16" key="1">
    <citation type="submission" date="2014-04" db="EMBL/GenBank/DDBJ databases">
        <authorList>
            <consortium name="DOE Joint Genome Institute"/>
            <person name="Kuo A."/>
            <person name="Girlanda M."/>
            <person name="Perotto S."/>
            <person name="Kohler A."/>
            <person name="Nagy L.G."/>
            <person name="Floudas D."/>
            <person name="Copeland A."/>
            <person name="Barry K.W."/>
            <person name="Cichocki N."/>
            <person name="Veneault-Fourrey C."/>
            <person name="LaButti K."/>
            <person name="Lindquist E.A."/>
            <person name="Lipzen A."/>
            <person name="Lundell T."/>
            <person name="Morin E."/>
            <person name="Murat C."/>
            <person name="Sun H."/>
            <person name="Tunlid A."/>
            <person name="Henrissat B."/>
            <person name="Grigoriev I.V."/>
            <person name="Hibbett D.S."/>
            <person name="Martin F."/>
            <person name="Nordberg H.P."/>
            <person name="Cantor M.N."/>
            <person name="Hua S.X."/>
        </authorList>
    </citation>
    <scope>NUCLEOTIDE SEQUENCE [LARGE SCALE GENOMIC DNA]</scope>
    <source>
        <strain evidence="15 16">MUT 4182</strain>
    </source>
</reference>
<dbReference type="GO" id="GO:0005975">
    <property type="term" value="P:carbohydrate metabolic process"/>
    <property type="evidence" value="ECO:0007669"/>
    <property type="project" value="InterPro"/>
</dbReference>
<evidence type="ECO:0000256" key="11">
    <source>
        <dbReference type="PIRSR" id="PIRSR601382-2"/>
    </source>
</evidence>
<evidence type="ECO:0000256" key="4">
    <source>
        <dbReference type="ARBA" id="ARBA00022723"/>
    </source>
</evidence>
<dbReference type="InterPro" id="IPR050749">
    <property type="entry name" value="Glycosyl_Hydrolase_47"/>
</dbReference>
<dbReference type="EC" id="3.2.1.-" evidence="13"/>
<keyword evidence="5 13" id="KW-0378">Hydrolase</keyword>
<keyword evidence="6 11" id="KW-0106">Calcium</keyword>
<keyword evidence="14" id="KW-1133">Transmembrane helix</keyword>
<evidence type="ECO:0000256" key="9">
    <source>
        <dbReference type="ARBA" id="ARBA00048605"/>
    </source>
</evidence>
<dbReference type="OrthoDB" id="8118055at2759"/>
<dbReference type="GO" id="GO:0005783">
    <property type="term" value="C:endoplasmic reticulum"/>
    <property type="evidence" value="ECO:0007669"/>
    <property type="project" value="TreeGrafter"/>
</dbReference>
<reference evidence="16" key="2">
    <citation type="submission" date="2015-01" db="EMBL/GenBank/DDBJ databases">
        <title>Evolutionary Origins and Diversification of the Mycorrhizal Mutualists.</title>
        <authorList>
            <consortium name="DOE Joint Genome Institute"/>
            <consortium name="Mycorrhizal Genomics Consortium"/>
            <person name="Kohler A."/>
            <person name="Kuo A."/>
            <person name="Nagy L.G."/>
            <person name="Floudas D."/>
            <person name="Copeland A."/>
            <person name="Barry K.W."/>
            <person name="Cichocki N."/>
            <person name="Veneault-Fourrey C."/>
            <person name="LaButti K."/>
            <person name="Lindquist E.A."/>
            <person name="Lipzen A."/>
            <person name="Lundell T."/>
            <person name="Morin E."/>
            <person name="Murat C."/>
            <person name="Riley R."/>
            <person name="Ohm R."/>
            <person name="Sun H."/>
            <person name="Tunlid A."/>
            <person name="Henrissat B."/>
            <person name="Grigoriev I.V."/>
            <person name="Hibbett D.S."/>
            <person name="Martin F."/>
        </authorList>
    </citation>
    <scope>NUCLEOTIDE SEQUENCE [LARGE SCALE GENOMIC DNA]</scope>
    <source>
        <strain evidence="16">MUT 4182</strain>
    </source>
</reference>
<evidence type="ECO:0000313" key="16">
    <source>
        <dbReference type="Proteomes" id="UP000054248"/>
    </source>
</evidence>